<feature type="transmembrane region" description="Helical" evidence="5">
    <location>
        <begin position="194"/>
        <end position="211"/>
    </location>
</feature>
<dbReference type="InterPro" id="IPR019820">
    <property type="entry name" value="Sec-indep_translocase_CS"/>
</dbReference>
<evidence type="ECO:0000256" key="1">
    <source>
        <dbReference type="ARBA" id="ARBA00004141"/>
    </source>
</evidence>
<keyword evidence="5" id="KW-0813">Transport</keyword>
<feature type="transmembrane region" description="Helical" evidence="5">
    <location>
        <begin position="150"/>
        <end position="182"/>
    </location>
</feature>
<dbReference type="GO" id="GO:0009977">
    <property type="term" value="F:proton motive force dependent protein transmembrane transporter activity"/>
    <property type="evidence" value="ECO:0007669"/>
    <property type="project" value="TreeGrafter"/>
</dbReference>
<gene>
    <name evidence="5 6" type="primary">tatC</name>
    <name evidence="6" type="ORF">DL346_26335</name>
</gene>
<comment type="caution">
    <text evidence="6">The sequence shown here is derived from an EMBL/GenBank/DDBJ whole genome shotgun (WGS) entry which is preliminary data.</text>
</comment>
<dbReference type="GO" id="GO:0033281">
    <property type="term" value="C:TAT protein transport complex"/>
    <property type="evidence" value="ECO:0007669"/>
    <property type="project" value="UniProtKB-UniRule"/>
</dbReference>
<proteinExistence type="inferred from homology"/>
<comment type="function">
    <text evidence="5">Part of the twin-arginine translocation (Tat) system that transports large folded proteins containing a characteristic twin-arginine motif in their signal peptide across membranes.</text>
</comment>
<evidence type="ECO:0000313" key="7">
    <source>
        <dbReference type="Proteomes" id="UP000249260"/>
    </source>
</evidence>
<dbReference type="PANTHER" id="PTHR30371:SF4">
    <property type="entry name" value="SEC-INDEPENDENT PROTEIN TRANSLOCASE PROTEIN TATCD"/>
    <property type="match status" value="1"/>
</dbReference>
<keyword evidence="4 5" id="KW-0472">Membrane</keyword>
<dbReference type="PROSITE" id="PS01218">
    <property type="entry name" value="TATC"/>
    <property type="match status" value="1"/>
</dbReference>
<name>A0A328TYQ0_9BACL</name>
<feature type="transmembrane region" description="Helical" evidence="5">
    <location>
        <begin position="217"/>
        <end position="236"/>
    </location>
</feature>
<dbReference type="PANTHER" id="PTHR30371">
    <property type="entry name" value="SEC-INDEPENDENT PROTEIN TRANSLOCASE PROTEIN TATC"/>
    <property type="match status" value="1"/>
</dbReference>
<feature type="transmembrane region" description="Helical" evidence="5">
    <location>
        <begin position="66"/>
        <end position="87"/>
    </location>
</feature>
<dbReference type="GO" id="GO:0065002">
    <property type="term" value="P:intracellular protein transmembrane transport"/>
    <property type="evidence" value="ECO:0007669"/>
    <property type="project" value="TreeGrafter"/>
</dbReference>
<evidence type="ECO:0000256" key="2">
    <source>
        <dbReference type="ARBA" id="ARBA00022692"/>
    </source>
</evidence>
<comment type="similarity">
    <text evidence="5">Belongs to the TatC family.</text>
</comment>
<dbReference type="PRINTS" id="PR01840">
    <property type="entry name" value="TATCFAMILY"/>
</dbReference>
<keyword evidence="3 5" id="KW-1133">Transmembrane helix</keyword>
<evidence type="ECO:0000256" key="3">
    <source>
        <dbReference type="ARBA" id="ARBA00022989"/>
    </source>
</evidence>
<dbReference type="RefSeq" id="WP_112885359.1">
    <property type="nucleotide sequence ID" value="NZ_QLUW01000006.1"/>
</dbReference>
<evidence type="ECO:0000256" key="5">
    <source>
        <dbReference type="HAMAP-Rule" id="MF_00902"/>
    </source>
</evidence>
<accession>A0A328TYQ0</accession>
<protein>
    <recommendedName>
        <fullName evidence="5">Sec-independent protein translocase protein TatC</fullName>
    </recommendedName>
</protein>
<dbReference type="GO" id="GO:0043953">
    <property type="term" value="P:protein transport by the Tat complex"/>
    <property type="evidence" value="ECO:0007669"/>
    <property type="project" value="UniProtKB-UniRule"/>
</dbReference>
<dbReference type="HAMAP" id="MF_00902">
    <property type="entry name" value="TatC"/>
    <property type="match status" value="1"/>
</dbReference>
<comment type="subcellular location">
    <subcellularLocation>
        <location evidence="5">Cell membrane</location>
        <topology evidence="5">Multi-pass membrane protein</topology>
    </subcellularLocation>
    <subcellularLocation>
        <location evidence="1">Membrane</location>
        <topology evidence="1">Multi-pass membrane protein</topology>
    </subcellularLocation>
</comment>
<keyword evidence="7" id="KW-1185">Reference proteome</keyword>
<feature type="transmembrane region" description="Helical" evidence="5">
    <location>
        <begin position="21"/>
        <end position="39"/>
    </location>
</feature>
<feature type="transmembrane region" description="Helical" evidence="5">
    <location>
        <begin position="108"/>
        <end position="130"/>
    </location>
</feature>
<keyword evidence="5" id="KW-0811">Translocation</keyword>
<keyword evidence="2 5" id="KW-0812">Transmembrane</keyword>
<evidence type="ECO:0000313" key="6">
    <source>
        <dbReference type="EMBL" id="RAP73775.1"/>
    </source>
</evidence>
<dbReference type="OrthoDB" id="9777044at2"/>
<comment type="subunit">
    <text evidence="5">Forms a complex with TatA.</text>
</comment>
<keyword evidence="5" id="KW-0653">Protein transport</keyword>
<dbReference type="Proteomes" id="UP000249260">
    <property type="component" value="Unassembled WGS sequence"/>
</dbReference>
<keyword evidence="5" id="KW-1003">Cell membrane</keyword>
<organism evidence="6 7">
    <name type="scientific">Paenibacillus montanisoli</name>
    <dbReference type="NCBI Taxonomy" id="2081970"/>
    <lineage>
        <taxon>Bacteria</taxon>
        <taxon>Bacillati</taxon>
        <taxon>Bacillota</taxon>
        <taxon>Bacilli</taxon>
        <taxon>Bacillales</taxon>
        <taxon>Paenibacillaceae</taxon>
        <taxon>Paenibacillus</taxon>
    </lineage>
</organism>
<reference evidence="6 7" key="1">
    <citation type="submission" date="2018-06" db="EMBL/GenBank/DDBJ databases">
        <title>Paenibacillus montanisoli sp. nov., isolated from mountain area soil.</title>
        <authorList>
            <person name="Wu M."/>
        </authorList>
    </citation>
    <scope>NUCLEOTIDE SEQUENCE [LARGE SCALE GENOMIC DNA]</scope>
    <source>
        <strain evidence="6 7">RA17</strain>
    </source>
</reference>
<dbReference type="AlphaFoldDB" id="A0A328TYQ0"/>
<sequence length="252" mass="28492">MRAGEETMTLLAHVTELRSRIWRMLAFVLLSLCGGLYLSPKVLRYLKSVPPAKDMTWNVFSPWDGIRMYMTIALAFALTVSLPFILYQLWGFVRKGLHPEERAAALRYVPYSAICFLLGLSFGYFVVYPMSFAFTTNITKSLELVETYGVAQYFGFMFNIILPLAIAFELPVVVMFLTKIGILTPKALHQMRRYAYLVLVIVASLISPPELLSHLMVFIPLVLLYEISVLLSRAVYGRRKRNAAALAEASGT</sequence>
<dbReference type="EMBL" id="QLUW01000006">
    <property type="protein sequence ID" value="RAP73775.1"/>
    <property type="molecule type" value="Genomic_DNA"/>
</dbReference>
<dbReference type="NCBIfam" id="TIGR00945">
    <property type="entry name" value="tatC"/>
    <property type="match status" value="1"/>
</dbReference>
<dbReference type="Pfam" id="PF00902">
    <property type="entry name" value="TatC"/>
    <property type="match status" value="1"/>
</dbReference>
<evidence type="ECO:0000256" key="4">
    <source>
        <dbReference type="ARBA" id="ARBA00023136"/>
    </source>
</evidence>
<dbReference type="InterPro" id="IPR002033">
    <property type="entry name" value="TatC"/>
</dbReference>